<evidence type="ECO:0000256" key="1">
    <source>
        <dbReference type="SAM" id="MobiDB-lite"/>
    </source>
</evidence>
<name>A0ABD0K8S7_9CAEN</name>
<feature type="compositionally biased region" description="Low complexity" evidence="1">
    <location>
        <begin position="63"/>
        <end position="75"/>
    </location>
</feature>
<dbReference type="AlphaFoldDB" id="A0ABD0K8S7"/>
<feature type="compositionally biased region" description="Basic and acidic residues" evidence="1">
    <location>
        <begin position="190"/>
        <end position="200"/>
    </location>
</feature>
<gene>
    <name evidence="2" type="ORF">BaRGS_00025199</name>
</gene>
<reference evidence="2 3" key="1">
    <citation type="journal article" date="2023" name="Sci. Data">
        <title>Genome assembly of the Korean intertidal mud-creeper Batillaria attramentaria.</title>
        <authorList>
            <person name="Patra A.K."/>
            <person name="Ho P.T."/>
            <person name="Jun S."/>
            <person name="Lee S.J."/>
            <person name="Kim Y."/>
            <person name="Won Y.J."/>
        </authorList>
    </citation>
    <scope>NUCLEOTIDE SEQUENCE [LARGE SCALE GENOMIC DNA]</scope>
    <source>
        <strain evidence="2">Wonlab-2016</strain>
    </source>
</reference>
<organism evidence="2 3">
    <name type="scientific">Batillaria attramentaria</name>
    <dbReference type="NCBI Taxonomy" id="370345"/>
    <lineage>
        <taxon>Eukaryota</taxon>
        <taxon>Metazoa</taxon>
        <taxon>Spiralia</taxon>
        <taxon>Lophotrochozoa</taxon>
        <taxon>Mollusca</taxon>
        <taxon>Gastropoda</taxon>
        <taxon>Caenogastropoda</taxon>
        <taxon>Sorbeoconcha</taxon>
        <taxon>Cerithioidea</taxon>
        <taxon>Batillariidae</taxon>
        <taxon>Batillaria</taxon>
    </lineage>
</organism>
<evidence type="ECO:0000313" key="2">
    <source>
        <dbReference type="EMBL" id="KAK7483525.1"/>
    </source>
</evidence>
<feature type="region of interest" description="Disordered" evidence="1">
    <location>
        <begin position="52"/>
        <end position="87"/>
    </location>
</feature>
<feature type="compositionally biased region" description="Polar residues" evidence="1">
    <location>
        <begin position="76"/>
        <end position="86"/>
    </location>
</feature>
<keyword evidence="3" id="KW-1185">Reference proteome</keyword>
<feature type="non-terminal residue" evidence="2">
    <location>
        <position position="267"/>
    </location>
</feature>
<dbReference type="EMBL" id="JACVVK020000225">
    <property type="protein sequence ID" value="KAK7483525.1"/>
    <property type="molecule type" value="Genomic_DNA"/>
</dbReference>
<sequence length="267" mass="28100">VKFRQVSRDSILALSLDSNSPAAPALDIYMPGYGQHRAARAVNMTNDTCRLPVIRRHSGPPGGRARPGSSRGAGAKNTTSPRQPVQLSPVARCSARRLSLAAREGVAASAPTDRTPRNTVRNLRYGGNRLTAKWPNLPAGTWTYAARRASSVTLSDGCWAKTGLNRRQPSHVRENEHGGDGDSAGGRGAGGDEGRTSEVRSAELSEALALHKTDAAGAGGAGERGCFTDSKIDFRKGASGLAELCQMVPQKRLDFGAGSTELVALCQ</sequence>
<dbReference type="Proteomes" id="UP001519460">
    <property type="component" value="Unassembled WGS sequence"/>
</dbReference>
<protein>
    <submittedName>
        <fullName evidence="2">Uncharacterized protein</fullName>
    </submittedName>
</protein>
<evidence type="ECO:0000313" key="3">
    <source>
        <dbReference type="Proteomes" id="UP001519460"/>
    </source>
</evidence>
<accession>A0ABD0K8S7</accession>
<feature type="compositionally biased region" description="Basic and acidic residues" evidence="1">
    <location>
        <begin position="171"/>
        <end position="180"/>
    </location>
</feature>
<proteinExistence type="predicted"/>
<feature type="non-terminal residue" evidence="2">
    <location>
        <position position="1"/>
    </location>
</feature>
<feature type="region of interest" description="Disordered" evidence="1">
    <location>
        <begin position="161"/>
        <end position="200"/>
    </location>
</feature>
<comment type="caution">
    <text evidence="2">The sequence shown here is derived from an EMBL/GenBank/DDBJ whole genome shotgun (WGS) entry which is preliminary data.</text>
</comment>